<evidence type="ECO:0000313" key="2">
    <source>
        <dbReference type="EMBL" id="TCD70360.1"/>
    </source>
</evidence>
<dbReference type="STRING" id="92696.A0A4R0RNI8"/>
<feature type="region of interest" description="Disordered" evidence="1">
    <location>
        <begin position="448"/>
        <end position="605"/>
    </location>
</feature>
<feature type="compositionally biased region" description="Basic and acidic residues" evidence="1">
    <location>
        <begin position="545"/>
        <end position="565"/>
    </location>
</feature>
<dbReference type="PRINTS" id="PR00929">
    <property type="entry name" value="ATHOOK"/>
</dbReference>
<keyword evidence="3" id="KW-1185">Reference proteome</keyword>
<protein>
    <submittedName>
        <fullName evidence="2">Uncharacterized protein</fullName>
    </submittedName>
</protein>
<dbReference type="SMART" id="SM00384">
    <property type="entry name" value="AT_hook"/>
    <property type="match status" value="8"/>
</dbReference>
<sequence>MDEFDEPAEKPPFPWHLLRAATIQRIVQDLHIKYAGLHRAQLEDAVRVVENDGLAAAYIICGRVVPRKRRRSSLLPPARDSDDEGLEGSTQEYDTTYETDYHEQDEVDEVDQLVISPPPKPPPKRRGRPPGSRNKPKVKPVEEPGDMSLSAGEMTNYYTEDEHVHDGPSYSGAITQDEHEASGTEVELADDLDEPSAAPAPRKRGRPRKIQPEAGPSNQVELAEEDELAGPSEPQQVKKKGRPPGLRAVEVLVPDPLPAVTPKRRGRPPKNPQAANTATPASAPKRRGRPPKKRPEDDTYTPASSAPKKRGRPPSKAPKSTDARPTLGDETDGEVAPPKRRGRPPSRPPQPKSSNDDDDAENAEAGPSSVVSVPKKRGRPPSKPRPVEVEDLLFEPTRRTLPAPLENRLESVDALLVNVRALYQHKLIHRSQLPKNKNLNLRLEPEAGPSIIADPPAAAAEALKVGPPRKKRGRPPGVRSKDASEADLNGIAEKPLPKGGEPEETSNTAASKGKGKEVVGSRTTQEAAGASSGTQHVEEEAGEGGGEKQPSDAPKDQPQQEKADDNIFPAPDPGAIAGGSSEGGGSTTDAPQRISNSVPVWTTPKMVVKTYGRRRSVGA</sequence>
<feature type="compositionally biased region" description="Gly residues" evidence="1">
    <location>
        <begin position="576"/>
        <end position="586"/>
    </location>
</feature>
<feature type="region of interest" description="Disordered" evidence="1">
    <location>
        <begin position="106"/>
        <end position="401"/>
    </location>
</feature>
<dbReference type="GO" id="GO:0003677">
    <property type="term" value="F:DNA binding"/>
    <property type="evidence" value="ECO:0007669"/>
    <property type="project" value="InterPro"/>
</dbReference>
<proteinExistence type="predicted"/>
<evidence type="ECO:0000256" key="1">
    <source>
        <dbReference type="SAM" id="MobiDB-lite"/>
    </source>
</evidence>
<dbReference type="OrthoDB" id="10690984at2759"/>
<dbReference type="Proteomes" id="UP000292702">
    <property type="component" value="Unassembled WGS sequence"/>
</dbReference>
<gene>
    <name evidence="2" type="ORF">EIP91_003712</name>
</gene>
<organism evidence="2 3">
    <name type="scientific">Steccherinum ochraceum</name>
    <dbReference type="NCBI Taxonomy" id="92696"/>
    <lineage>
        <taxon>Eukaryota</taxon>
        <taxon>Fungi</taxon>
        <taxon>Dikarya</taxon>
        <taxon>Basidiomycota</taxon>
        <taxon>Agaricomycotina</taxon>
        <taxon>Agaricomycetes</taxon>
        <taxon>Polyporales</taxon>
        <taxon>Steccherinaceae</taxon>
        <taxon>Steccherinum</taxon>
    </lineage>
</organism>
<dbReference type="InterPro" id="IPR017956">
    <property type="entry name" value="AT_hook_DNA-bd_motif"/>
</dbReference>
<dbReference type="EMBL" id="RWJN01000022">
    <property type="protein sequence ID" value="TCD70360.1"/>
    <property type="molecule type" value="Genomic_DNA"/>
</dbReference>
<dbReference type="AlphaFoldDB" id="A0A4R0RNI8"/>
<feature type="region of interest" description="Disordered" evidence="1">
    <location>
        <begin position="70"/>
        <end position="93"/>
    </location>
</feature>
<feature type="compositionally biased region" description="Polar residues" evidence="1">
    <location>
        <begin position="587"/>
        <end position="600"/>
    </location>
</feature>
<evidence type="ECO:0000313" key="3">
    <source>
        <dbReference type="Proteomes" id="UP000292702"/>
    </source>
</evidence>
<accession>A0A4R0RNI8</accession>
<reference evidence="2 3" key="1">
    <citation type="submission" date="2018-11" db="EMBL/GenBank/DDBJ databases">
        <title>Genome assembly of Steccherinum ochraceum LE-BIN_3174, the white-rot fungus of the Steccherinaceae family (The Residual Polyporoid clade, Polyporales, Basidiomycota).</title>
        <authorList>
            <person name="Fedorova T.V."/>
            <person name="Glazunova O.A."/>
            <person name="Landesman E.O."/>
            <person name="Moiseenko K.V."/>
            <person name="Psurtseva N.V."/>
            <person name="Savinova O.S."/>
            <person name="Shakhova N.V."/>
            <person name="Tyazhelova T.V."/>
            <person name="Vasina D.V."/>
        </authorList>
    </citation>
    <scope>NUCLEOTIDE SEQUENCE [LARGE SCALE GENOMIC DNA]</scope>
    <source>
        <strain evidence="2 3">LE-BIN_3174</strain>
    </source>
</reference>
<name>A0A4R0RNI8_9APHY</name>
<feature type="compositionally biased region" description="Low complexity" evidence="1">
    <location>
        <begin position="448"/>
        <end position="466"/>
    </location>
</feature>
<feature type="compositionally biased region" description="Polar residues" evidence="1">
    <location>
        <begin position="521"/>
        <end position="535"/>
    </location>
</feature>
<comment type="caution">
    <text evidence="2">The sequence shown here is derived from an EMBL/GenBank/DDBJ whole genome shotgun (WGS) entry which is preliminary data.</text>
</comment>
<feature type="compositionally biased region" description="Basic residues" evidence="1">
    <location>
        <begin position="122"/>
        <end position="138"/>
    </location>
</feature>